<sequence>MTLNLTLTALSISNLCMSPIFSTGRNKITFSFLNIYNSFSTSILAERSLHISNSILKNFLSSAISITLSAKPLQIEDHLPNSLKRSTLKRTLLYRCHTQNNGGGILCTNGNPIIIDECFFAFCFAEGKGGALYANATNSSSISVSNTCFLSCTAYEGSSFFIDDLDNVTFNYNNIEESAPSRRPGISSNGIMISKINNIVNVNFTSCYSVRSSAAIRIDCLDRQVIRFTTFQQCNGFNIICFKGLGSSSLSRIENLVIINNSLNGNQAPTEEDRYEGKALICIMGYWCISDSFFFSNDGLLASGGYGIITFFRCKFDFSLNLTENRNIITLECFENSQEQNQIPIYSFTANDYVYTGLPCFSDETINEIVDPPKPKFVLKKKIGYIIAGIVFTLVFALVSIYACILLKRHRQHVLCMLHNQYAIDGKSSDEGDEKDIDKNMIVVVDENEKKKKEKKKKDLQNDFDDYYDTVRKDNRFQFEDIPVPDTHLWDTNEGDVEVPDDDAFIADVDDIMDNFNKKSENKKKTKKKKKKLTSLIKKGKKKK</sequence>
<dbReference type="Proteomes" id="UP001470230">
    <property type="component" value="Unassembled WGS sequence"/>
</dbReference>
<comment type="caution">
    <text evidence="4">The sequence shown here is derived from an EMBL/GenBank/DDBJ whole genome shotgun (WGS) entry which is preliminary data.</text>
</comment>
<keyword evidence="3" id="KW-0472">Membrane</keyword>
<evidence type="ECO:0000313" key="5">
    <source>
        <dbReference type="Proteomes" id="UP001470230"/>
    </source>
</evidence>
<feature type="compositionally biased region" description="Basic residues" evidence="2">
    <location>
        <begin position="521"/>
        <end position="544"/>
    </location>
</feature>
<name>A0ABR2L133_9EUKA</name>
<feature type="coiled-coil region" evidence="1">
    <location>
        <begin position="443"/>
        <end position="470"/>
    </location>
</feature>
<accession>A0ABR2L133</accession>
<evidence type="ECO:0000256" key="3">
    <source>
        <dbReference type="SAM" id="Phobius"/>
    </source>
</evidence>
<feature type="transmembrane region" description="Helical" evidence="3">
    <location>
        <begin position="383"/>
        <end position="407"/>
    </location>
</feature>
<keyword evidence="1" id="KW-0175">Coiled coil</keyword>
<keyword evidence="3" id="KW-1133">Transmembrane helix</keyword>
<dbReference type="SUPFAM" id="SSF51126">
    <property type="entry name" value="Pectin lyase-like"/>
    <property type="match status" value="1"/>
</dbReference>
<evidence type="ECO:0000256" key="2">
    <source>
        <dbReference type="SAM" id="MobiDB-lite"/>
    </source>
</evidence>
<keyword evidence="3" id="KW-0812">Transmembrane</keyword>
<reference evidence="4 5" key="1">
    <citation type="submission" date="2024-04" db="EMBL/GenBank/DDBJ databases">
        <title>Tritrichomonas musculus Genome.</title>
        <authorList>
            <person name="Alves-Ferreira E."/>
            <person name="Grigg M."/>
            <person name="Lorenzi H."/>
            <person name="Galac M."/>
        </authorList>
    </citation>
    <scope>NUCLEOTIDE SEQUENCE [LARGE SCALE GENOMIC DNA]</scope>
    <source>
        <strain evidence="4 5">EAF2021</strain>
    </source>
</reference>
<dbReference type="InterPro" id="IPR011050">
    <property type="entry name" value="Pectin_lyase_fold/virulence"/>
</dbReference>
<proteinExistence type="predicted"/>
<evidence type="ECO:0000313" key="4">
    <source>
        <dbReference type="EMBL" id="KAK8896402.1"/>
    </source>
</evidence>
<protein>
    <recommendedName>
        <fullName evidence="6">Right handed beta helix domain-containing protein</fullName>
    </recommendedName>
</protein>
<feature type="region of interest" description="Disordered" evidence="2">
    <location>
        <begin position="520"/>
        <end position="544"/>
    </location>
</feature>
<organism evidence="4 5">
    <name type="scientific">Tritrichomonas musculus</name>
    <dbReference type="NCBI Taxonomy" id="1915356"/>
    <lineage>
        <taxon>Eukaryota</taxon>
        <taxon>Metamonada</taxon>
        <taxon>Parabasalia</taxon>
        <taxon>Tritrichomonadida</taxon>
        <taxon>Tritrichomonadidae</taxon>
        <taxon>Tritrichomonas</taxon>
    </lineage>
</organism>
<gene>
    <name evidence="4" type="ORF">M9Y10_014300</name>
</gene>
<evidence type="ECO:0008006" key="6">
    <source>
        <dbReference type="Google" id="ProtNLM"/>
    </source>
</evidence>
<keyword evidence="5" id="KW-1185">Reference proteome</keyword>
<dbReference type="EMBL" id="JAPFFF010000002">
    <property type="protein sequence ID" value="KAK8896402.1"/>
    <property type="molecule type" value="Genomic_DNA"/>
</dbReference>
<evidence type="ECO:0000256" key="1">
    <source>
        <dbReference type="SAM" id="Coils"/>
    </source>
</evidence>